<dbReference type="AlphaFoldDB" id="D1QUU1"/>
<protein>
    <submittedName>
        <fullName evidence="1">Uncharacterized protein</fullName>
    </submittedName>
</protein>
<sequence>MQTICNISFSNVWVILNLKAKILKIIFNSKYFAKKLKIKAIKRRIKAKINKNKGVKSKKHLFLQHETSISITNENKAYPMLIFIYQFGFTCFKKA</sequence>
<dbReference type="EMBL" id="ACUZ02000049">
    <property type="protein sequence ID" value="EFB30889.1"/>
    <property type="molecule type" value="Genomic_DNA"/>
</dbReference>
<evidence type="ECO:0000313" key="1">
    <source>
        <dbReference type="EMBL" id="EFB30889.1"/>
    </source>
</evidence>
<accession>D1QUU1</accession>
<comment type="caution">
    <text evidence="1">The sequence shown here is derived from an EMBL/GenBank/DDBJ whole genome shotgun (WGS) entry which is preliminary data.</text>
</comment>
<evidence type="ECO:0000313" key="2">
    <source>
        <dbReference type="Proteomes" id="UP000004079"/>
    </source>
</evidence>
<dbReference type="HOGENOM" id="CLU_2370486_0_0_10"/>
<dbReference type="STRING" id="649760.HMPREF0971_02776"/>
<dbReference type="Proteomes" id="UP000004079">
    <property type="component" value="Unassembled WGS sequence"/>
</dbReference>
<reference evidence="1 2" key="1">
    <citation type="submission" date="2009-11" db="EMBL/GenBank/DDBJ databases">
        <authorList>
            <person name="Weinstock G."/>
            <person name="Sodergren E."/>
            <person name="Clifton S."/>
            <person name="Fulton L."/>
            <person name="Fulton B."/>
            <person name="Courtney L."/>
            <person name="Fronick C."/>
            <person name="Harrison M."/>
            <person name="Strong C."/>
            <person name="Farmer C."/>
            <person name="Delahaunty K."/>
            <person name="Markovic C."/>
            <person name="Hall O."/>
            <person name="Minx P."/>
            <person name="Tomlinson C."/>
            <person name="Mitreva M."/>
            <person name="Nelson J."/>
            <person name="Hou S."/>
            <person name="Wollam A."/>
            <person name="Pepin K.H."/>
            <person name="Johnson M."/>
            <person name="Bhonagiri V."/>
            <person name="Nash W.E."/>
            <person name="Warren W."/>
            <person name="Chinwalla A."/>
            <person name="Mardis E.R."/>
            <person name="Wilson R.K."/>
        </authorList>
    </citation>
    <scope>NUCLEOTIDE SEQUENCE [LARGE SCALE GENOMIC DNA]</scope>
    <source>
        <strain evidence="1 2">F0302</strain>
    </source>
</reference>
<organism evidence="1 2">
    <name type="scientific">Segatella oris F0302</name>
    <dbReference type="NCBI Taxonomy" id="649760"/>
    <lineage>
        <taxon>Bacteria</taxon>
        <taxon>Pseudomonadati</taxon>
        <taxon>Bacteroidota</taxon>
        <taxon>Bacteroidia</taxon>
        <taxon>Bacteroidales</taxon>
        <taxon>Prevotellaceae</taxon>
        <taxon>Segatella</taxon>
    </lineage>
</organism>
<name>D1QUU1_9BACT</name>
<proteinExistence type="predicted"/>
<gene>
    <name evidence="1" type="ORF">HMPREF0971_02776</name>
</gene>